<dbReference type="GO" id="GO:0016811">
    <property type="term" value="F:hydrolase activity, acting on carbon-nitrogen (but not peptide) bonds, in linear amides"/>
    <property type="evidence" value="ECO:0007669"/>
    <property type="project" value="TreeGrafter"/>
</dbReference>
<keyword evidence="3" id="KW-0479">Metal-binding</keyword>
<keyword evidence="5" id="KW-0862">Zinc</keyword>
<dbReference type="GO" id="GO:0043605">
    <property type="term" value="P:amide catabolic process"/>
    <property type="evidence" value="ECO:0007669"/>
    <property type="project" value="TreeGrafter"/>
</dbReference>
<dbReference type="SUPFAM" id="SSF53187">
    <property type="entry name" value="Zn-dependent exopeptidases"/>
    <property type="match status" value="1"/>
</dbReference>
<dbReference type="GO" id="GO:0005576">
    <property type="term" value="C:extracellular region"/>
    <property type="evidence" value="ECO:0007669"/>
    <property type="project" value="UniProtKB-ARBA"/>
</dbReference>
<comment type="caution">
    <text evidence="7">The sequence shown here is derived from an EMBL/GenBank/DDBJ whole genome shotgun (WGS) entry which is preliminary data.</text>
</comment>
<dbReference type="GO" id="GO:0046872">
    <property type="term" value="F:metal ion binding"/>
    <property type="evidence" value="ECO:0007669"/>
    <property type="project" value="UniProtKB-KW"/>
</dbReference>
<dbReference type="InterPro" id="IPR036264">
    <property type="entry name" value="Bact_exopeptidase_dim_dom"/>
</dbReference>
<dbReference type="PIRSF" id="PIRSF036696">
    <property type="entry name" value="ACY-1"/>
    <property type="match status" value="1"/>
</dbReference>
<dbReference type="AlphaFoldDB" id="A0A150XAN6"/>
<dbReference type="Gene3D" id="3.40.630.10">
    <property type="entry name" value="Zn peptidases"/>
    <property type="match status" value="1"/>
</dbReference>
<organism evidence="7 8">
    <name type="scientific">Roseivirga spongicola</name>
    <dbReference type="NCBI Taxonomy" id="333140"/>
    <lineage>
        <taxon>Bacteria</taxon>
        <taxon>Pseudomonadati</taxon>
        <taxon>Bacteroidota</taxon>
        <taxon>Cytophagia</taxon>
        <taxon>Cytophagales</taxon>
        <taxon>Roseivirgaceae</taxon>
        <taxon>Roseivirga</taxon>
    </lineage>
</organism>
<gene>
    <name evidence="7" type="ORF">AWW68_08155</name>
</gene>
<keyword evidence="8" id="KW-1185">Reference proteome</keyword>
<dbReference type="SUPFAM" id="SSF55031">
    <property type="entry name" value="Bacterial exopeptidase dimerisation domain"/>
    <property type="match status" value="1"/>
</dbReference>
<dbReference type="PANTHER" id="PTHR45962:SF1">
    <property type="entry name" value="N-FATTY-ACYL-AMINO ACID SYNTHASE_HYDROLASE PM20D1"/>
    <property type="match status" value="1"/>
</dbReference>
<sequence length="484" mass="54150">MKKVALLLLSLVVLLVAYVLIKTFTFKSQQLEVAVIDKLQIEDNSVTNLQTALRLKTISFEDPAEFDSSQFHLFNTFLKDEYPLSDSLLNHRIFNEFSHLYEWRGSNTELKPIVLMGHIDVVPIASPDKWSVEPFGAEIKDGKIWGRGTIDDKFSVIGIMEAVEMLLKEDFQPERTIYLAFGHDEEVGGDFGAVAMVEHLKSKGIEAEYVLDEGYAITQKLIPGIDTDVAMIGIAEKGSTTIEFTVDMEGGHSSQPSPETAIDVLAKAISRLKEEPMEATLSEAMQGFMNQLGPEMGFVNKMAFANKSLFKPIIIATYEGASNAGNALIRTTTAPTIFEAGIKENVIPTTARALVNFRIIPGQTAEDVMEHCLAVMDDERVKAKFYGFNTNPSPVSPMDSWGYETINRSIKQVFEATFTAPNLVIAATDSRHFSPISKNIYRFVPYHINEQNINTFHGIDEHILVEDYKNAIRFYRQLILNSNQ</sequence>
<evidence type="ECO:0000256" key="5">
    <source>
        <dbReference type="ARBA" id="ARBA00022833"/>
    </source>
</evidence>
<dbReference type="InterPro" id="IPR011650">
    <property type="entry name" value="Peptidase_M20_dimer"/>
</dbReference>
<dbReference type="Proteomes" id="UP000075606">
    <property type="component" value="Unassembled WGS sequence"/>
</dbReference>
<dbReference type="Pfam" id="PF01546">
    <property type="entry name" value="Peptidase_M20"/>
    <property type="match status" value="1"/>
</dbReference>
<dbReference type="Gene3D" id="1.10.150.900">
    <property type="match status" value="1"/>
</dbReference>
<dbReference type="GO" id="GO:0008233">
    <property type="term" value="F:peptidase activity"/>
    <property type="evidence" value="ECO:0007669"/>
    <property type="project" value="UniProtKB-KW"/>
</dbReference>
<dbReference type="STRING" id="333140.AWW68_08155"/>
<dbReference type="PANTHER" id="PTHR45962">
    <property type="entry name" value="N-FATTY-ACYL-AMINO ACID SYNTHASE/HYDROLASE PM20D1"/>
    <property type="match status" value="1"/>
</dbReference>
<dbReference type="OrthoDB" id="9792335at2"/>
<reference evidence="7 8" key="1">
    <citation type="submission" date="2016-01" db="EMBL/GenBank/DDBJ databases">
        <title>Genome sequencing of Roseivirga spongicola UST030701-084.</title>
        <authorList>
            <person name="Selvaratnam C."/>
            <person name="Thevarajoo S."/>
            <person name="Goh K.M."/>
            <person name="Ee R."/>
            <person name="Chan K.-G."/>
            <person name="Chong C.S."/>
        </authorList>
    </citation>
    <scope>NUCLEOTIDE SEQUENCE [LARGE SCALE GENOMIC DNA]</scope>
    <source>
        <strain evidence="7 8">UST030701-084</strain>
    </source>
</reference>
<dbReference type="Pfam" id="PF07687">
    <property type="entry name" value="M20_dimer"/>
    <property type="match status" value="1"/>
</dbReference>
<dbReference type="Gene3D" id="3.30.70.360">
    <property type="match status" value="1"/>
</dbReference>
<dbReference type="InterPro" id="IPR047177">
    <property type="entry name" value="Pept_M20A"/>
</dbReference>
<evidence type="ECO:0000259" key="6">
    <source>
        <dbReference type="Pfam" id="PF07687"/>
    </source>
</evidence>
<keyword evidence="4" id="KW-0378">Hydrolase</keyword>
<accession>A0A150XAN6</accession>
<feature type="domain" description="Peptidase M20 dimerisation" evidence="6">
    <location>
        <begin position="234"/>
        <end position="380"/>
    </location>
</feature>
<dbReference type="RefSeq" id="WP_068219693.1">
    <property type="nucleotide sequence ID" value="NZ_CP139724.1"/>
</dbReference>
<dbReference type="InterPro" id="IPR002933">
    <property type="entry name" value="Peptidase_M20"/>
</dbReference>
<evidence type="ECO:0000256" key="3">
    <source>
        <dbReference type="ARBA" id="ARBA00022723"/>
    </source>
</evidence>
<dbReference type="GO" id="GO:0006629">
    <property type="term" value="P:lipid metabolic process"/>
    <property type="evidence" value="ECO:0007669"/>
    <property type="project" value="UniProtKB-ARBA"/>
</dbReference>
<dbReference type="GO" id="GO:0006508">
    <property type="term" value="P:proteolysis"/>
    <property type="evidence" value="ECO:0007669"/>
    <property type="project" value="UniProtKB-KW"/>
</dbReference>
<evidence type="ECO:0000256" key="2">
    <source>
        <dbReference type="ARBA" id="ARBA00022670"/>
    </source>
</evidence>
<evidence type="ECO:0000256" key="4">
    <source>
        <dbReference type="ARBA" id="ARBA00022801"/>
    </source>
</evidence>
<evidence type="ECO:0000313" key="7">
    <source>
        <dbReference type="EMBL" id="KYG75797.1"/>
    </source>
</evidence>
<evidence type="ECO:0000256" key="1">
    <source>
        <dbReference type="ARBA" id="ARBA00006247"/>
    </source>
</evidence>
<dbReference type="GO" id="GO:0043604">
    <property type="term" value="P:amide biosynthetic process"/>
    <property type="evidence" value="ECO:0007669"/>
    <property type="project" value="TreeGrafter"/>
</dbReference>
<dbReference type="GO" id="GO:0006520">
    <property type="term" value="P:amino acid metabolic process"/>
    <property type="evidence" value="ECO:0007669"/>
    <property type="project" value="UniProtKB-ARBA"/>
</dbReference>
<dbReference type="FunFam" id="1.10.150.900:FF:000003">
    <property type="entry name" value="N-fatty-acyl-amino acid synthase/hydrolase PM20D1"/>
    <property type="match status" value="1"/>
</dbReference>
<name>A0A150XAN6_9BACT</name>
<comment type="similarity">
    <text evidence="1">Belongs to the peptidase M20A family.</text>
</comment>
<dbReference type="EMBL" id="LRPC01000012">
    <property type="protein sequence ID" value="KYG75797.1"/>
    <property type="molecule type" value="Genomic_DNA"/>
</dbReference>
<keyword evidence="2" id="KW-0645">Protease</keyword>
<protein>
    <recommendedName>
        <fullName evidence="6">Peptidase M20 dimerisation domain-containing protein</fullName>
    </recommendedName>
</protein>
<dbReference type="FunFam" id="3.40.630.10:FF:000027">
    <property type="entry name" value="N-fatty-acyl-amino acid synthase/hydrolase PM20D1"/>
    <property type="match status" value="1"/>
</dbReference>
<evidence type="ECO:0000313" key="8">
    <source>
        <dbReference type="Proteomes" id="UP000075606"/>
    </source>
</evidence>
<proteinExistence type="inferred from homology"/>